<reference evidence="1" key="2">
    <citation type="submission" date="2020-09" db="EMBL/GenBank/DDBJ databases">
        <authorList>
            <person name="Sun Q."/>
            <person name="Ohkuma M."/>
        </authorList>
    </citation>
    <scope>NUCLEOTIDE SEQUENCE</scope>
    <source>
        <strain evidence="1">JCM 4714</strain>
    </source>
</reference>
<gene>
    <name evidence="1" type="ORF">GCM10010339_48460</name>
</gene>
<proteinExistence type="predicted"/>
<protein>
    <submittedName>
        <fullName evidence="1">Uncharacterized protein</fullName>
    </submittedName>
</protein>
<accession>A0A918YKZ1</accession>
<reference evidence="1" key="1">
    <citation type="journal article" date="2014" name="Int. J. Syst. Evol. Microbiol.">
        <title>Complete genome sequence of Corynebacterium casei LMG S-19264T (=DSM 44701T), isolated from a smear-ripened cheese.</title>
        <authorList>
            <consortium name="US DOE Joint Genome Institute (JGI-PGF)"/>
            <person name="Walter F."/>
            <person name="Albersmeier A."/>
            <person name="Kalinowski J."/>
            <person name="Ruckert C."/>
        </authorList>
    </citation>
    <scope>NUCLEOTIDE SEQUENCE</scope>
    <source>
        <strain evidence="1">JCM 4714</strain>
    </source>
</reference>
<name>A0A918YKZ1_9ACTN</name>
<dbReference type="Proteomes" id="UP000655443">
    <property type="component" value="Unassembled WGS sequence"/>
</dbReference>
<dbReference type="EMBL" id="BMVG01000012">
    <property type="protein sequence ID" value="GHE06678.1"/>
    <property type="molecule type" value="Genomic_DNA"/>
</dbReference>
<sequence length="79" mass="8599">MGVTVPFGLRSSAPFLFALHTVVASLPDRSATCFTVTNSSAATVECEWSGNYRRPEAPVPRRGSTVRLRWSLSRSSSPQ</sequence>
<evidence type="ECO:0000313" key="2">
    <source>
        <dbReference type="Proteomes" id="UP000655443"/>
    </source>
</evidence>
<evidence type="ECO:0000313" key="1">
    <source>
        <dbReference type="EMBL" id="GHE06678.1"/>
    </source>
</evidence>
<keyword evidence="2" id="KW-1185">Reference proteome</keyword>
<dbReference type="AlphaFoldDB" id="A0A918YKZ1"/>
<comment type="caution">
    <text evidence="1">The sequence shown here is derived from an EMBL/GenBank/DDBJ whole genome shotgun (WGS) entry which is preliminary data.</text>
</comment>
<organism evidence="1 2">
    <name type="scientific">Streptomyces alanosinicus</name>
    <dbReference type="NCBI Taxonomy" id="68171"/>
    <lineage>
        <taxon>Bacteria</taxon>
        <taxon>Bacillati</taxon>
        <taxon>Actinomycetota</taxon>
        <taxon>Actinomycetes</taxon>
        <taxon>Kitasatosporales</taxon>
        <taxon>Streptomycetaceae</taxon>
        <taxon>Streptomyces</taxon>
    </lineage>
</organism>